<feature type="chain" id="PRO_5032715627" evidence="1">
    <location>
        <begin position="23"/>
        <end position="418"/>
    </location>
</feature>
<evidence type="ECO:0000259" key="2">
    <source>
        <dbReference type="Pfam" id="PF09362"/>
    </source>
</evidence>
<feature type="signal peptide" evidence="1">
    <location>
        <begin position="1"/>
        <end position="22"/>
    </location>
</feature>
<name>A0A844Z9T1_9SPHN</name>
<feature type="domain" description="DUF1996" evidence="2">
    <location>
        <begin position="133"/>
        <end position="367"/>
    </location>
</feature>
<keyword evidence="1" id="KW-0732">Signal</keyword>
<evidence type="ECO:0000313" key="4">
    <source>
        <dbReference type="Proteomes" id="UP000433104"/>
    </source>
</evidence>
<gene>
    <name evidence="3" type="ORF">GRI38_01325</name>
</gene>
<dbReference type="RefSeq" id="WP_160681215.1">
    <property type="nucleotide sequence ID" value="NZ_WTYW01000001.1"/>
</dbReference>
<accession>A0A844Z9T1</accession>
<dbReference type="PANTHER" id="PTHR43662:SF3">
    <property type="entry name" value="DOMAIN PROTEIN, PUTATIVE (AFU_ORTHOLOGUE AFUA_6G11970)-RELATED"/>
    <property type="match status" value="1"/>
</dbReference>
<dbReference type="InterPro" id="IPR018535">
    <property type="entry name" value="DUF1996"/>
</dbReference>
<organism evidence="3 4">
    <name type="scientific">Parapontixanthobacter aurantiacus</name>
    <dbReference type="NCBI Taxonomy" id="1463599"/>
    <lineage>
        <taxon>Bacteria</taxon>
        <taxon>Pseudomonadati</taxon>
        <taxon>Pseudomonadota</taxon>
        <taxon>Alphaproteobacteria</taxon>
        <taxon>Sphingomonadales</taxon>
        <taxon>Erythrobacteraceae</taxon>
        <taxon>Parapontixanthobacter</taxon>
    </lineage>
</organism>
<dbReference type="PANTHER" id="PTHR43662">
    <property type="match status" value="1"/>
</dbReference>
<dbReference type="AlphaFoldDB" id="A0A844Z9T1"/>
<evidence type="ECO:0000256" key="1">
    <source>
        <dbReference type="SAM" id="SignalP"/>
    </source>
</evidence>
<protein>
    <submittedName>
        <fullName evidence="3">DUF1996 domain-containing protein</fullName>
    </submittedName>
</protein>
<evidence type="ECO:0000313" key="3">
    <source>
        <dbReference type="EMBL" id="MXO84675.1"/>
    </source>
</evidence>
<reference evidence="3 4" key="1">
    <citation type="submission" date="2019-12" db="EMBL/GenBank/DDBJ databases">
        <title>Genomic-based taxomic classification of the family Erythrobacteraceae.</title>
        <authorList>
            <person name="Xu L."/>
        </authorList>
    </citation>
    <scope>NUCLEOTIDE SEQUENCE [LARGE SCALE GENOMIC DNA]</scope>
    <source>
        <strain evidence="3 4">MCCC 1A09962</strain>
    </source>
</reference>
<dbReference type="OrthoDB" id="581239at2"/>
<comment type="caution">
    <text evidence="3">The sequence shown here is derived from an EMBL/GenBank/DDBJ whole genome shotgun (WGS) entry which is preliminary data.</text>
</comment>
<sequence length="418" mass="45949">MKYRLPSILTCLAIGYHVPANAEQQQPSSPAIGCEPQAGQVDELAAISDEIECYAETINLALTKQRETTQRLREVAAQRRQTSGGSALEKAKVDDGLDANALMGGSSIPKSSAPDVVGAFRFLCGPGQLSYNDPLVYPGQKGKSHLHQFFGNLEADENSTYESLRASGESTCTSDLNRSAYWIPALLTGDGNVVRPRAVSVYYKRRPASDEWFEQFGNEAAGLPRGLSYIFGWDSNRRTERQYNASSFKCSGKGKSVKGTMSEVLADCPAGSTFIANITSPDCWNGKDLTASDNRSHMARMKRDRNSGKASCSKSHRYVLPKFTLTVVYDIEAGDVPSNWMFASDHMVPEAWREPGYSFHADWFGAWNDEALAAWQDGCIDKQLNCSDGNLGTGKRLKRNAHYPGEDYERIVPVPARP</sequence>
<dbReference type="Pfam" id="PF09362">
    <property type="entry name" value="DUF1996"/>
    <property type="match status" value="1"/>
</dbReference>
<keyword evidence="4" id="KW-1185">Reference proteome</keyword>
<dbReference type="EMBL" id="WTYW01000001">
    <property type="protein sequence ID" value="MXO84675.1"/>
    <property type="molecule type" value="Genomic_DNA"/>
</dbReference>
<dbReference type="Proteomes" id="UP000433104">
    <property type="component" value="Unassembled WGS sequence"/>
</dbReference>
<proteinExistence type="predicted"/>